<reference evidence="2 3" key="1">
    <citation type="journal article" date="2021" name="bioRxiv">
        <title>The Gossypium anomalum genome as a resource for cotton improvement and evolutionary analysis of hybrid incompatibility.</title>
        <authorList>
            <person name="Grover C.E."/>
            <person name="Yuan D."/>
            <person name="Arick M.A."/>
            <person name="Miller E.R."/>
            <person name="Hu G."/>
            <person name="Peterson D.G."/>
            <person name="Wendel J.F."/>
            <person name="Udall J.A."/>
        </authorList>
    </citation>
    <scope>NUCLEOTIDE SEQUENCE [LARGE SCALE GENOMIC DNA]</scope>
    <source>
        <strain evidence="2">JFW-Udall</strain>
        <tissue evidence="2">Leaf</tissue>
    </source>
</reference>
<dbReference type="InterPro" id="IPR019557">
    <property type="entry name" value="AminoTfrase-like_pln_mobile"/>
</dbReference>
<gene>
    <name evidence="2" type="ORF">CXB51_033782</name>
</gene>
<evidence type="ECO:0000313" key="2">
    <source>
        <dbReference type="EMBL" id="KAG8474420.1"/>
    </source>
</evidence>
<dbReference type="InterPro" id="IPR044824">
    <property type="entry name" value="MAIN-like"/>
</dbReference>
<dbReference type="PANTHER" id="PTHR46033:SF8">
    <property type="entry name" value="PROTEIN MAINTENANCE OF MERISTEMS-LIKE"/>
    <property type="match status" value="1"/>
</dbReference>
<dbReference type="GO" id="GO:0010073">
    <property type="term" value="P:meristem maintenance"/>
    <property type="evidence" value="ECO:0007669"/>
    <property type="project" value="InterPro"/>
</dbReference>
<feature type="domain" description="Aminotransferase-like plant mobile" evidence="1">
    <location>
        <begin position="19"/>
        <end position="166"/>
    </location>
</feature>
<protein>
    <recommendedName>
        <fullName evidence="1">Aminotransferase-like plant mobile domain-containing protein</fullName>
    </recommendedName>
</protein>
<dbReference type="PANTHER" id="PTHR46033">
    <property type="entry name" value="PROTEIN MAIN-LIKE 2"/>
    <property type="match status" value="1"/>
</dbReference>
<dbReference type="Proteomes" id="UP000701853">
    <property type="component" value="Chromosome 12"/>
</dbReference>
<proteinExistence type="predicted"/>
<dbReference type="Pfam" id="PF10536">
    <property type="entry name" value="PMD"/>
    <property type="match status" value="1"/>
</dbReference>
<comment type="caution">
    <text evidence="2">The sequence shown here is derived from an EMBL/GenBank/DDBJ whole genome shotgun (WGS) entry which is preliminary data.</text>
</comment>
<sequence>MGWLRDTFPEPRNNSTEVEKIRYARAYILEIIRGYLMPNLSRNLVYLRWLLKLVDFRAAGEFSWGSAVLATLYWEMCGAMPQNKGKIRGCLSLLQSWVQFYFQFLRSRVNHPYTFPLITRWNHLASYIGIPTALEDIPLLLDQQPKAQFQWTPYEDPAIRTPEVLDKECKIDLQQTDTNWPEFFSEYIKIWKNRYHHIPARESIIVPKLACALDYMPWFRIHDKPYLLSEEQKHRQIRVKRK</sequence>
<dbReference type="EMBL" id="JAHUZN010000012">
    <property type="protein sequence ID" value="KAG8474420.1"/>
    <property type="molecule type" value="Genomic_DNA"/>
</dbReference>
<evidence type="ECO:0000313" key="3">
    <source>
        <dbReference type="Proteomes" id="UP000701853"/>
    </source>
</evidence>
<dbReference type="AlphaFoldDB" id="A0A8J5YB91"/>
<accession>A0A8J5YB91</accession>
<keyword evidence="3" id="KW-1185">Reference proteome</keyword>
<organism evidence="2 3">
    <name type="scientific">Gossypium anomalum</name>
    <dbReference type="NCBI Taxonomy" id="47600"/>
    <lineage>
        <taxon>Eukaryota</taxon>
        <taxon>Viridiplantae</taxon>
        <taxon>Streptophyta</taxon>
        <taxon>Embryophyta</taxon>
        <taxon>Tracheophyta</taxon>
        <taxon>Spermatophyta</taxon>
        <taxon>Magnoliopsida</taxon>
        <taxon>eudicotyledons</taxon>
        <taxon>Gunneridae</taxon>
        <taxon>Pentapetalae</taxon>
        <taxon>rosids</taxon>
        <taxon>malvids</taxon>
        <taxon>Malvales</taxon>
        <taxon>Malvaceae</taxon>
        <taxon>Malvoideae</taxon>
        <taxon>Gossypium</taxon>
    </lineage>
</organism>
<evidence type="ECO:0000259" key="1">
    <source>
        <dbReference type="Pfam" id="PF10536"/>
    </source>
</evidence>
<dbReference type="OrthoDB" id="852241at2759"/>
<name>A0A8J5YB91_9ROSI</name>